<keyword evidence="3" id="KW-1185">Reference proteome</keyword>
<dbReference type="RefSeq" id="WP_210758382.1">
    <property type="nucleotide sequence ID" value="NZ_CP060139.1"/>
</dbReference>
<dbReference type="PANTHER" id="PTHR48079">
    <property type="entry name" value="PROTEIN YEEZ"/>
    <property type="match status" value="1"/>
</dbReference>
<organism evidence="2 3">
    <name type="scientific">Croceimicrobium hydrocarbonivorans</name>
    <dbReference type="NCBI Taxonomy" id="2761580"/>
    <lineage>
        <taxon>Bacteria</taxon>
        <taxon>Pseudomonadati</taxon>
        <taxon>Bacteroidota</taxon>
        <taxon>Flavobacteriia</taxon>
        <taxon>Flavobacteriales</taxon>
        <taxon>Owenweeksiaceae</taxon>
        <taxon>Croceimicrobium</taxon>
    </lineage>
</organism>
<evidence type="ECO:0000313" key="2">
    <source>
        <dbReference type="EMBL" id="QNR23846.1"/>
    </source>
</evidence>
<dbReference type="Proteomes" id="UP000516305">
    <property type="component" value="Chromosome"/>
</dbReference>
<dbReference type="InterPro" id="IPR051783">
    <property type="entry name" value="NAD(P)-dependent_oxidoreduct"/>
</dbReference>
<dbReference type="SUPFAM" id="SSF51735">
    <property type="entry name" value="NAD(P)-binding Rossmann-fold domains"/>
    <property type="match status" value="1"/>
</dbReference>
<dbReference type="InterPro" id="IPR036291">
    <property type="entry name" value="NAD(P)-bd_dom_sf"/>
</dbReference>
<dbReference type="EMBL" id="CP060139">
    <property type="protein sequence ID" value="QNR23846.1"/>
    <property type="molecule type" value="Genomic_DNA"/>
</dbReference>
<reference evidence="2 3" key="1">
    <citation type="submission" date="2020-08" db="EMBL/GenBank/DDBJ databases">
        <title>Croceimicrobium hydrocarbonivorans gen. nov., sp. nov., a novel marine bacterium isolated from a bacterial consortium that degrades polyethylene terephthalate.</title>
        <authorList>
            <person name="Liu R."/>
        </authorList>
    </citation>
    <scope>NUCLEOTIDE SEQUENCE [LARGE SCALE GENOMIC DNA]</scope>
    <source>
        <strain evidence="2 3">A20-9</strain>
    </source>
</reference>
<name>A0A7H0VDP8_9FLAO</name>
<dbReference type="InterPro" id="IPR016040">
    <property type="entry name" value="NAD(P)-bd_dom"/>
</dbReference>
<dbReference type="PANTHER" id="PTHR48079:SF6">
    <property type="entry name" value="NAD(P)-BINDING DOMAIN-CONTAINING PROTEIN-RELATED"/>
    <property type="match status" value="1"/>
</dbReference>
<dbReference type="GO" id="GO:0005737">
    <property type="term" value="C:cytoplasm"/>
    <property type="evidence" value="ECO:0007669"/>
    <property type="project" value="TreeGrafter"/>
</dbReference>
<dbReference type="KEGG" id="chyd:H4K34_15940"/>
<evidence type="ECO:0000313" key="3">
    <source>
        <dbReference type="Proteomes" id="UP000516305"/>
    </source>
</evidence>
<gene>
    <name evidence="2" type="ORF">H4K34_15940</name>
</gene>
<dbReference type="Gene3D" id="3.40.50.720">
    <property type="entry name" value="NAD(P)-binding Rossmann-like Domain"/>
    <property type="match status" value="1"/>
</dbReference>
<sequence>MNQKISILGCGWLGLALANDLLNKGYDVSGSTTSKDRIKELSDYGISPYLIDIASIDSVIHEFLNSDLLIIAITSKSVDHFKTLVKYIEKSQVQKVIFISSTSVYPYTNGIVDENCNTLNKPLVEIEKLFTSNPSFKTTVLRFGGLFGYDRKPGLFIKQKPIIENPQGYVNLIHRDDCIEIIEQIIMKNLWAEVLNACAADHPSRRDFYLKESRKIGLESISFDENSNNEYKIISSEKLKSLLNYQFKYADLMI</sequence>
<feature type="domain" description="NAD(P)-binding" evidence="1">
    <location>
        <begin position="11"/>
        <end position="107"/>
    </location>
</feature>
<proteinExistence type="predicted"/>
<protein>
    <submittedName>
        <fullName evidence="2">NAD(P)H-binding protein</fullName>
    </submittedName>
</protein>
<evidence type="ECO:0000259" key="1">
    <source>
        <dbReference type="Pfam" id="PF13460"/>
    </source>
</evidence>
<dbReference type="Pfam" id="PF13460">
    <property type="entry name" value="NAD_binding_10"/>
    <property type="match status" value="1"/>
</dbReference>
<accession>A0A7H0VDP8</accession>
<dbReference type="GO" id="GO:0004029">
    <property type="term" value="F:aldehyde dehydrogenase (NAD+) activity"/>
    <property type="evidence" value="ECO:0007669"/>
    <property type="project" value="TreeGrafter"/>
</dbReference>
<dbReference type="AlphaFoldDB" id="A0A7H0VDP8"/>